<dbReference type="AlphaFoldDB" id="A0A6C0K9Q8"/>
<evidence type="ECO:0000256" key="1">
    <source>
        <dbReference type="SAM" id="MobiDB-lite"/>
    </source>
</evidence>
<reference evidence="2" key="1">
    <citation type="journal article" date="2020" name="Nature">
        <title>Giant virus diversity and host interactions through global metagenomics.</title>
        <authorList>
            <person name="Schulz F."/>
            <person name="Roux S."/>
            <person name="Paez-Espino D."/>
            <person name="Jungbluth S."/>
            <person name="Walsh D.A."/>
            <person name="Denef V.J."/>
            <person name="McMahon K.D."/>
            <person name="Konstantinidis K.T."/>
            <person name="Eloe-Fadrosh E.A."/>
            <person name="Kyrpides N.C."/>
            <person name="Woyke T."/>
        </authorList>
    </citation>
    <scope>NUCLEOTIDE SEQUENCE</scope>
    <source>
        <strain evidence="2">GVMAG-S-1102244-55</strain>
    </source>
</reference>
<feature type="compositionally biased region" description="Basic and acidic residues" evidence="1">
    <location>
        <begin position="47"/>
        <end position="57"/>
    </location>
</feature>
<dbReference type="EMBL" id="MN740847">
    <property type="protein sequence ID" value="QHU14795.1"/>
    <property type="molecule type" value="Genomic_DNA"/>
</dbReference>
<evidence type="ECO:0000313" key="2">
    <source>
        <dbReference type="EMBL" id="QHU14795.1"/>
    </source>
</evidence>
<sequence>MPRKAKAKVEKPPPKKRGRKPKKKPENEKPTIPKKRGRKPKGGKILKKNEKIPKTETETKPNIVLHLKCKTESLQELSNFNNTMYDSAPTNPTNSFNLFNNSKLSTINYKVLKTNETPELNIKSNKTTHINKTEEIHKENIDVKEVWNKLNKLKHNLRTNNVSDKNSACFWCTYEFDNPAIYIPKQYNNGMLEVYGCFCSPECACAYLKNEDIDNSVKWERYALLNNTYCKMFDYTKNIKPAPNPHYTLDKFYGNLTIQEYRRLLKNQRILMVVDKPMTKVLPELYEENNEIPNIFQDILHTTNKPKTNQFRLQRSQEKKTKTNALANNFNL</sequence>
<proteinExistence type="predicted"/>
<feature type="compositionally biased region" description="Basic residues" evidence="1">
    <location>
        <begin position="32"/>
        <end position="46"/>
    </location>
</feature>
<accession>A0A6C0K9Q8</accession>
<feature type="region of interest" description="Disordered" evidence="1">
    <location>
        <begin position="1"/>
        <end position="57"/>
    </location>
</feature>
<organism evidence="2">
    <name type="scientific">viral metagenome</name>
    <dbReference type="NCBI Taxonomy" id="1070528"/>
    <lineage>
        <taxon>unclassified sequences</taxon>
        <taxon>metagenomes</taxon>
        <taxon>organismal metagenomes</taxon>
    </lineage>
</organism>
<feature type="compositionally biased region" description="Basic residues" evidence="1">
    <location>
        <begin position="14"/>
        <end position="23"/>
    </location>
</feature>
<name>A0A6C0K9Q8_9ZZZZ</name>
<evidence type="ECO:0008006" key="3">
    <source>
        <dbReference type="Google" id="ProtNLM"/>
    </source>
</evidence>
<protein>
    <recommendedName>
        <fullName evidence="3">MYM-type domain-containing protein</fullName>
    </recommendedName>
</protein>